<proteinExistence type="predicted"/>
<protein>
    <submittedName>
        <fullName evidence="2">Uncharacterized protein</fullName>
    </submittedName>
</protein>
<keyword evidence="1" id="KW-0472">Membrane</keyword>
<sequence>MSQTIDVADAVAPVKKSRSWQFSLRGLLILTTICCVATTMIAIPPLLIIAEVVVLLALAIFTTIASFYGRGWIRPFSILCIGTLLLLTLSFFNMNIRHPGEAAVFFLIQFFASVAVGLCGAATHGFLKQRFGVVPIPNIPFLKRFLFNPVVNE</sequence>
<feature type="transmembrane region" description="Helical" evidence="1">
    <location>
        <begin position="48"/>
        <end position="69"/>
    </location>
</feature>
<dbReference type="KEGG" id="mff:MFFC18_36490"/>
<gene>
    <name evidence="2" type="ORF">MFFC18_36490</name>
</gene>
<organism evidence="2 3">
    <name type="scientific">Mariniblastus fucicola</name>
    <dbReference type="NCBI Taxonomy" id="980251"/>
    <lineage>
        <taxon>Bacteria</taxon>
        <taxon>Pseudomonadati</taxon>
        <taxon>Planctomycetota</taxon>
        <taxon>Planctomycetia</taxon>
        <taxon>Pirellulales</taxon>
        <taxon>Pirellulaceae</taxon>
        <taxon>Mariniblastus</taxon>
    </lineage>
</organism>
<keyword evidence="3" id="KW-1185">Reference proteome</keyword>
<dbReference type="Proteomes" id="UP000322214">
    <property type="component" value="Chromosome"/>
</dbReference>
<accession>A0A5B9PAE5</accession>
<dbReference type="EMBL" id="CP042912">
    <property type="protein sequence ID" value="QEG23747.1"/>
    <property type="molecule type" value="Genomic_DNA"/>
</dbReference>
<dbReference type="RefSeq" id="WP_075086153.1">
    <property type="nucleotide sequence ID" value="NZ_CP042912.1"/>
</dbReference>
<evidence type="ECO:0000313" key="2">
    <source>
        <dbReference type="EMBL" id="QEG23747.1"/>
    </source>
</evidence>
<evidence type="ECO:0000256" key="1">
    <source>
        <dbReference type="SAM" id="Phobius"/>
    </source>
</evidence>
<dbReference type="AlphaFoldDB" id="A0A5B9PAE5"/>
<feature type="transmembrane region" description="Helical" evidence="1">
    <location>
        <begin position="102"/>
        <end position="122"/>
    </location>
</feature>
<feature type="transmembrane region" description="Helical" evidence="1">
    <location>
        <begin position="22"/>
        <end position="42"/>
    </location>
</feature>
<feature type="transmembrane region" description="Helical" evidence="1">
    <location>
        <begin position="76"/>
        <end position="96"/>
    </location>
</feature>
<dbReference type="STRING" id="980251.GCA_001642875_04303"/>
<reference evidence="2 3" key="1">
    <citation type="submission" date="2019-08" db="EMBL/GenBank/DDBJ databases">
        <title>Deep-cultivation of Planctomycetes and their phenomic and genomic characterization uncovers novel biology.</title>
        <authorList>
            <person name="Wiegand S."/>
            <person name="Jogler M."/>
            <person name="Boedeker C."/>
            <person name="Pinto D."/>
            <person name="Vollmers J."/>
            <person name="Rivas-Marin E."/>
            <person name="Kohn T."/>
            <person name="Peeters S.H."/>
            <person name="Heuer A."/>
            <person name="Rast P."/>
            <person name="Oberbeckmann S."/>
            <person name="Bunk B."/>
            <person name="Jeske O."/>
            <person name="Meyerdierks A."/>
            <person name="Storesund J.E."/>
            <person name="Kallscheuer N."/>
            <person name="Luecker S."/>
            <person name="Lage O.M."/>
            <person name="Pohl T."/>
            <person name="Merkel B.J."/>
            <person name="Hornburger P."/>
            <person name="Mueller R.-W."/>
            <person name="Bruemmer F."/>
            <person name="Labrenz M."/>
            <person name="Spormann A.M."/>
            <person name="Op den Camp H."/>
            <person name="Overmann J."/>
            <person name="Amann R."/>
            <person name="Jetten M.S.M."/>
            <person name="Mascher T."/>
            <person name="Medema M.H."/>
            <person name="Devos D.P."/>
            <person name="Kaster A.-K."/>
            <person name="Ovreas L."/>
            <person name="Rohde M."/>
            <person name="Galperin M.Y."/>
            <person name="Jogler C."/>
        </authorList>
    </citation>
    <scope>NUCLEOTIDE SEQUENCE [LARGE SCALE GENOMIC DNA]</scope>
    <source>
        <strain evidence="2 3">FC18</strain>
    </source>
</reference>
<keyword evidence="1" id="KW-1133">Transmembrane helix</keyword>
<evidence type="ECO:0000313" key="3">
    <source>
        <dbReference type="Proteomes" id="UP000322214"/>
    </source>
</evidence>
<name>A0A5B9PAE5_9BACT</name>
<keyword evidence="1" id="KW-0812">Transmembrane</keyword>